<dbReference type="PANTHER" id="PTHR42877">
    <property type="entry name" value="L-ORNITHINE N(5)-MONOOXYGENASE-RELATED"/>
    <property type="match status" value="1"/>
</dbReference>
<dbReference type="OrthoDB" id="74360at2759"/>
<feature type="non-terminal residue" evidence="5">
    <location>
        <position position="515"/>
    </location>
</feature>
<dbReference type="SUPFAM" id="SSF51905">
    <property type="entry name" value="FAD/NAD(P)-binding domain"/>
    <property type="match status" value="1"/>
</dbReference>
<name>A0A9P5RS10_9FUNG</name>
<keyword evidence="4" id="KW-0560">Oxidoreductase</keyword>
<dbReference type="Gene3D" id="3.50.50.60">
    <property type="entry name" value="FAD/NAD(P)-binding domain"/>
    <property type="match status" value="3"/>
</dbReference>
<dbReference type="InterPro" id="IPR020946">
    <property type="entry name" value="Flavin_mOase-like"/>
</dbReference>
<proteinExistence type="inferred from homology"/>
<dbReference type="AlphaFoldDB" id="A0A9P5RS10"/>
<evidence type="ECO:0000313" key="6">
    <source>
        <dbReference type="Proteomes" id="UP000748756"/>
    </source>
</evidence>
<keyword evidence="2" id="KW-0285">Flavoprotein</keyword>
<evidence type="ECO:0008006" key="7">
    <source>
        <dbReference type="Google" id="ProtNLM"/>
    </source>
</evidence>
<organism evidence="5 6">
    <name type="scientific">Linnemannia schmuckeri</name>
    <dbReference type="NCBI Taxonomy" id="64567"/>
    <lineage>
        <taxon>Eukaryota</taxon>
        <taxon>Fungi</taxon>
        <taxon>Fungi incertae sedis</taxon>
        <taxon>Mucoromycota</taxon>
        <taxon>Mortierellomycotina</taxon>
        <taxon>Mortierellomycetes</taxon>
        <taxon>Mortierellales</taxon>
        <taxon>Mortierellaceae</taxon>
        <taxon>Linnemannia</taxon>
    </lineage>
</organism>
<sequence>MGLTKTYKDGTTPTICIIGAGFSGMCAAIRLQTQLDLKTYTIFELEPELGGTWWSNTYPGCACDVKSINYQFSFEPNYEWSRTYAGQQEIWEYQRRVAKKHSLYEKIRFRTEVTHAEWHEDLQQWVLDWINHNTGETGQMNADIVFSGMGPLRIPQIPKQFDDFEGPKWHTAQWNHDYDLTNKRVAVVGSGASSIQVVPAIVDKVERLEFYQRSATYIVPRKNASNSALWKFLFKYIPFVHFIYYKLTYWSNEFIIRVFSTEWQHVLTRHVAMLLAWSYRFYQIRDKQLRAKLTPNYILGCRRIVVSSDYYPALVRKNVSVHTATITDVKGKTLTLNDGSQQEVDALVLATGFHVQDILAEGFVIGKNKCDLFKVWGQDPKTYYGITAAETPNMFFLLGPNTGLGHNSVLFMIETACEYAIMAISHMMDKNLSSIQATPQACKDFVDEVEEKMKGMVWSSDCKSWYQNEQGKVTALWWSTCTHYWWRLRRFRPQHFAAVQRGSKNFAAAIPIATH</sequence>
<keyword evidence="6" id="KW-1185">Reference proteome</keyword>
<dbReference type="GO" id="GO:0004499">
    <property type="term" value="F:N,N-dimethylaniline monooxygenase activity"/>
    <property type="evidence" value="ECO:0007669"/>
    <property type="project" value="InterPro"/>
</dbReference>
<accession>A0A9P5RS10</accession>
<dbReference type="Proteomes" id="UP000748756">
    <property type="component" value="Unassembled WGS sequence"/>
</dbReference>
<dbReference type="PANTHER" id="PTHR42877:SF4">
    <property type="entry name" value="FAD_NAD(P)-BINDING DOMAIN-CONTAINING PROTEIN-RELATED"/>
    <property type="match status" value="1"/>
</dbReference>
<evidence type="ECO:0000256" key="3">
    <source>
        <dbReference type="ARBA" id="ARBA00022827"/>
    </source>
</evidence>
<evidence type="ECO:0000256" key="4">
    <source>
        <dbReference type="ARBA" id="ARBA00023002"/>
    </source>
</evidence>
<comment type="similarity">
    <text evidence="1">Belongs to the FAD-binding monooxygenase family.</text>
</comment>
<protein>
    <recommendedName>
        <fullName evidence="7">FAD/NAD(P)-binding domain-containing protein</fullName>
    </recommendedName>
</protein>
<dbReference type="InterPro" id="IPR051209">
    <property type="entry name" value="FAD-bind_Monooxygenase_sf"/>
</dbReference>
<dbReference type="GO" id="GO:0050661">
    <property type="term" value="F:NADP binding"/>
    <property type="evidence" value="ECO:0007669"/>
    <property type="project" value="InterPro"/>
</dbReference>
<dbReference type="EMBL" id="JAAAUQ010001294">
    <property type="protein sequence ID" value="KAF9140545.1"/>
    <property type="molecule type" value="Genomic_DNA"/>
</dbReference>
<keyword evidence="3" id="KW-0274">FAD</keyword>
<evidence type="ECO:0000313" key="5">
    <source>
        <dbReference type="EMBL" id="KAF9140545.1"/>
    </source>
</evidence>
<dbReference type="InterPro" id="IPR036188">
    <property type="entry name" value="FAD/NAD-bd_sf"/>
</dbReference>
<evidence type="ECO:0000256" key="1">
    <source>
        <dbReference type="ARBA" id="ARBA00010139"/>
    </source>
</evidence>
<gene>
    <name evidence="5" type="ORF">BG015_001599</name>
</gene>
<dbReference type="Pfam" id="PF00743">
    <property type="entry name" value="FMO-like"/>
    <property type="match status" value="1"/>
</dbReference>
<reference evidence="5" key="1">
    <citation type="journal article" date="2020" name="Fungal Divers.">
        <title>Resolving the Mortierellaceae phylogeny through synthesis of multi-gene phylogenetics and phylogenomics.</title>
        <authorList>
            <person name="Vandepol N."/>
            <person name="Liber J."/>
            <person name="Desiro A."/>
            <person name="Na H."/>
            <person name="Kennedy M."/>
            <person name="Barry K."/>
            <person name="Grigoriev I.V."/>
            <person name="Miller A.N."/>
            <person name="O'Donnell K."/>
            <person name="Stajich J.E."/>
            <person name="Bonito G."/>
        </authorList>
    </citation>
    <scope>NUCLEOTIDE SEQUENCE</scope>
    <source>
        <strain evidence="5">NRRL 6426</strain>
    </source>
</reference>
<dbReference type="GO" id="GO:0050660">
    <property type="term" value="F:flavin adenine dinucleotide binding"/>
    <property type="evidence" value="ECO:0007669"/>
    <property type="project" value="InterPro"/>
</dbReference>
<comment type="caution">
    <text evidence="5">The sequence shown here is derived from an EMBL/GenBank/DDBJ whole genome shotgun (WGS) entry which is preliminary data.</text>
</comment>
<evidence type="ECO:0000256" key="2">
    <source>
        <dbReference type="ARBA" id="ARBA00022630"/>
    </source>
</evidence>